<feature type="compositionally biased region" description="Basic and acidic residues" evidence="1">
    <location>
        <begin position="118"/>
        <end position="127"/>
    </location>
</feature>
<evidence type="ECO:0000256" key="1">
    <source>
        <dbReference type="SAM" id="MobiDB-lite"/>
    </source>
</evidence>
<dbReference type="Proteomes" id="UP000499080">
    <property type="component" value="Unassembled WGS sequence"/>
</dbReference>
<evidence type="ECO:0000313" key="3">
    <source>
        <dbReference type="EMBL" id="GBN53137.1"/>
    </source>
</evidence>
<sequence>MFGCPAKMGLSSSIIPQSLLYSINIEADLEKLEDSQETVIMGWQSNLTQKDIPLSPASAESPIEIQEFIDSNLKLPSAPLIEVSINGAEGSVGKGNERNRQNQTKSGGRGEGVGNGNERNKLLHFNDTESVNVHIT</sequence>
<name>A0A4Y2PSA0_ARAVE</name>
<evidence type="ECO:0000313" key="4">
    <source>
        <dbReference type="Proteomes" id="UP000499080"/>
    </source>
</evidence>
<accession>A0A4Y2PSA0</accession>
<protein>
    <submittedName>
        <fullName evidence="2">Uncharacterized protein</fullName>
    </submittedName>
</protein>
<feature type="region of interest" description="Disordered" evidence="1">
    <location>
        <begin position="87"/>
        <end position="136"/>
    </location>
</feature>
<keyword evidence="4" id="KW-1185">Reference proteome</keyword>
<gene>
    <name evidence="3" type="ORF">AVEN_161793_1</name>
    <name evidence="2" type="ORF">AVEN_175503_1</name>
</gene>
<evidence type="ECO:0000313" key="2">
    <source>
        <dbReference type="EMBL" id="GBN53127.1"/>
    </source>
</evidence>
<proteinExistence type="predicted"/>
<organism evidence="2 4">
    <name type="scientific">Araneus ventricosus</name>
    <name type="common">Orbweaver spider</name>
    <name type="synonym">Epeira ventricosa</name>
    <dbReference type="NCBI Taxonomy" id="182803"/>
    <lineage>
        <taxon>Eukaryota</taxon>
        <taxon>Metazoa</taxon>
        <taxon>Ecdysozoa</taxon>
        <taxon>Arthropoda</taxon>
        <taxon>Chelicerata</taxon>
        <taxon>Arachnida</taxon>
        <taxon>Araneae</taxon>
        <taxon>Araneomorphae</taxon>
        <taxon>Entelegynae</taxon>
        <taxon>Araneoidea</taxon>
        <taxon>Araneidae</taxon>
        <taxon>Araneus</taxon>
    </lineage>
</organism>
<dbReference type="AlphaFoldDB" id="A0A4Y2PSA0"/>
<dbReference type="EMBL" id="BGPR01011822">
    <property type="protein sequence ID" value="GBN53137.1"/>
    <property type="molecule type" value="Genomic_DNA"/>
</dbReference>
<dbReference type="EMBL" id="BGPR01011820">
    <property type="protein sequence ID" value="GBN53127.1"/>
    <property type="molecule type" value="Genomic_DNA"/>
</dbReference>
<reference evidence="2 4" key="1">
    <citation type="journal article" date="2019" name="Sci. Rep.">
        <title>Orb-weaving spider Araneus ventricosus genome elucidates the spidroin gene catalogue.</title>
        <authorList>
            <person name="Kono N."/>
            <person name="Nakamura H."/>
            <person name="Ohtoshi R."/>
            <person name="Moran D.A.P."/>
            <person name="Shinohara A."/>
            <person name="Yoshida Y."/>
            <person name="Fujiwara M."/>
            <person name="Mori M."/>
            <person name="Tomita M."/>
            <person name="Arakawa K."/>
        </authorList>
    </citation>
    <scope>NUCLEOTIDE SEQUENCE [LARGE SCALE GENOMIC DNA]</scope>
</reference>
<comment type="caution">
    <text evidence="2">The sequence shown here is derived from an EMBL/GenBank/DDBJ whole genome shotgun (WGS) entry which is preliminary data.</text>
</comment>